<evidence type="ECO:0000256" key="3">
    <source>
        <dbReference type="ARBA" id="ARBA00022723"/>
    </source>
</evidence>
<dbReference type="SUPFAM" id="SSF50729">
    <property type="entry name" value="PH domain-like"/>
    <property type="match status" value="2"/>
</dbReference>
<evidence type="ECO:0000259" key="10">
    <source>
        <dbReference type="PROSITE" id="PS50004"/>
    </source>
</evidence>
<dbReference type="InterPro" id="IPR031468">
    <property type="entry name" value="SMP_LBD"/>
</dbReference>
<feature type="compositionally biased region" description="Basic and acidic residues" evidence="8">
    <location>
        <begin position="363"/>
        <end position="390"/>
    </location>
</feature>
<dbReference type="InterPro" id="IPR035892">
    <property type="entry name" value="C2_domain_sf"/>
</dbReference>
<evidence type="ECO:0000256" key="6">
    <source>
        <dbReference type="ARBA" id="ARBA00023121"/>
    </source>
</evidence>
<keyword evidence="6" id="KW-0446">Lipid-binding</keyword>
<dbReference type="GO" id="GO:0006869">
    <property type="term" value="P:lipid transport"/>
    <property type="evidence" value="ECO:0007669"/>
    <property type="project" value="UniProtKB-KW"/>
</dbReference>
<feature type="region of interest" description="Disordered" evidence="8">
    <location>
        <begin position="1231"/>
        <end position="1251"/>
    </location>
</feature>
<organism evidence="12 13">
    <name type="scientific">Acanthamoeba castellanii (strain ATCC 30010 / Neff)</name>
    <dbReference type="NCBI Taxonomy" id="1257118"/>
    <lineage>
        <taxon>Eukaryota</taxon>
        <taxon>Amoebozoa</taxon>
        <taxon>Discosea</taxon>
        <taxon>Longamoebia</taxon>
        <taxon>Centramoebida</taxon>
        <taxon>Acanthamoebidae</taxon>
        <taxon>Acanthamoeba</taxon>
    </lineage>
</organism>
<dbReference type="GeneID" id="14911303"/>
<dbReference type="Gene3D" id="3.10.450.50">
    <property type="match status" value="1"/>
</dbReference>
<feature type="compositionally biased region" description="Basic and acidic residues" evidence="8">
    <location>
        <begin position="602"/>
        <end position="628"/>
    </location>
</feature>
<dbReference type="GO" id="GO:0005509">
    <property type="term" value="F:calcium ion binding"/>
    <property type="evidence" value="ECO:0007669"/>
    <property type="project" value="TreeGrafter"/>
</dbReference>
<evidence type="ECO:0000256" key="1">
    <source>
        <dbReference type="ARBA" id="ARBA00004370"/>
    </source>
</evidence>
<dbReference type="SMART" id="SM00233">
    <property type="entry name" value="PH"/>
    <property type="match status" value="2"/>
</dbReference>
<evidence type="ECO:0000256" key="8">
    <source>
        <dbReference type="SAM" id="MobiDB-lite"/>
    </source>
</evidence>
<dbReference type="VEuPathDB" id="AmoebaDB:ACA1_144830"/>
<dbReference type="InterPro" id="IPR001849">
    <property type="entry name" value="PH_domain"/>
</dbReference>
<evidence type="ECO:0000256" key="2">
    <source>
        <dbReference type="ARBA" id="ARBA00022448"/>
    </source>
</evidence>
<dbReference type="PANTHER" id="PTHR45911:SF4">
    <property type="entry name" value="MULTIPLE C2 AND TRANSMEMBRANE DOMAIN-CONTAINING PROTEIN"/>
    <property type="match status" value="1"/>
</dbReference>
<dbReference type="CDD" id="cd00030">
    <property type="entry name" value="C2"/>
    <property type="match status" value="1"/>
</dbReference>
<dbReference type="Gene3D" id="2.30.29.30">
    <property type="entry name" value="Pleckstrin-homology domain (PH domain)/Phosphotyrosine-binding domain (PTB)"/>
    <property type="match status" value="1"/>
</dbReference>
<feature type="region of interest" description="Disordered" evidence="8">
    <location>
        <begin position="38"/>
        <end position="66"/>
    </location>
</feature>
<reference evidence="12 13" key="1">
    <citation type="journal article" date="2013" name="Genome Biol.">
        <title>Genome of Acanthamoeba castellanii highlights extensive lateral gene transfer and early evolution of tyrosine kinase signaling.</title>
        <authorList>
            <person name="Clarke M."/>
            <person name="Lohan A.J."/>
            <person name="Liu B."/>
            <person name="Lagkouvardos I."/>
            <person name="Roy S."/>
            <person name="Zafar N."/>
            <person name="Bertelli C."/>
            <person name="Schilde C."/>
            <person name="Kianianmomeni A."/>
            <person name="Burglin T.R."/>
            <person name="Frech C."/>
            <person name="Turcotte B."/>
            <person name="Kopec K.O."/>
            <person name="Synnott J.M."/>
            <person name="Choo C."/>
            <person name="Paponov I."/>
            <person name="Finkler A."/>
            <person name="Soon Heng Tan C."/>
            <person name="Hutchins A.P."/>
            <person name="Weinmeier T."/>
            <person name="Rattei T."/>
            <person name="Chu J.S."/>
            <person name="Gimenez G."/>
            <person name="Irimia M."/>
            <person name="Rigden D.J."/>
            <person name="Fitzpatrick D.A."/>
            <person name="Lorenzo-Morales J."/>
            <person name="Bateman A."/>
            <person name="Chiu C.H."/>
            <person name="Tang P."/>
            <person name="Hegemann P."/>
            <person name="Fromm H."/>
            <person name="Raoult D."/>
            <person name="Greub G."/>
            <person name="Miranda-Saavedra D."/>
            <person name="Chen N."/>
            <person name="Nash P."/>
            <person name="Ginger M.L."/>
            <person name="Horn M."/>
            <person name="Schaap P."/>
            <person name="Caler L."/>
            <person name="Loftus B."/>
        </authorList>
    </citation>
    <scope>NUCLEOTIDE SEQUENCE [LARGE SCALE GENOMIC DNA]</scope>
    <source>
        <strain evidence="12 13">Neff</strain>
    </source>
</reference>
<dbReference type="GO" id="GO:0008289">
    <property type="term" value="F:lipid binding"/>
    <property type="evidence" value="ECO:0007669"/>
    <property type="project" value="UniProtKB-KW"/>
</dbReference>
<feature type="domain" description="SMP-LTD" evidence="11">
    <location>
        <begin position="843"/>
        <end position="1050"/>
    </location>
</feature>
<feature type="domain" description="C2" evidence="10">
    <location>
        <begin position="195"/>
        <end position="310"/>
    </location>
</feature>
<feature type="region of interest" description="Disordered" evidence="8">
    <location>
        <begin position="363"/>
        <end position="410"/>
    </location>
</feature>
<keyword evidence="5" id="KW-0445">Lipid transport</keyword>
<evidence type="ECO:0000256" key="5">
    <source>
        <dbReference type="ARBA" id="ARBA00023055"/>
    </source>
</evidence>
<dbReference type="Pfam" id="PF00169">
    <property type="entry name" value="PH"/>
    <property type="match status" value="1"/>
</dbReference>
<dbReference type="Pfam" id="PF00168">
    <property type="entry name" value="C2"/>
    <property type="match status" value="1"/>
</dbReference>
<protein>
    <submittedName>
        <fullName evidence="12">C2 domain containing protein</fullName>
    </submittedName>
</protein>
<dbReference type="InterPro" id="IPR011993">
    <property type="entry name" value="PH-like_dom_sf"/>
</dbReference>
<dbReference type="Gene3D" id="2.60.40.150">
    <property type="entry name" value="C2 domain"/>
    <property type="match status" value="1"/>
</dbReference>
<evidence type="ECO:0000259" key="9">
    <source>
        <dbReference type="PROSITE" id="PS50003"/>
    </source>
</evidence>
<dbReference type="InterPro" id="IPR037401">
    <property type="entry name" value="SnoaL-like"/>
</dbReference>
<gene>
    <name evidence="12" type="ORF">ACA1_144830</name>
</gene>
<evidence type="ECO:0000313" key="12">
    <source>
        <dbReference type="EMBL" id="ELR10882.1"/>
    </source>
</evidence>
<feature type="region of interest" description="Disordered" evidence="8">
    <location>
        <begin position="165"/>
        <end position="184"/>
    </location>
</feature>
<dbReference type="PANTHER" id="PTHR45911">
    <property type="entry name" value="C2 DOMAIN-CONTAINING PROTEIN"/>
    <property type="match status" value="1"/>
</dbReference>
<dbReference type="Pfam" id="PF12680">
    <property type="entry name" value="SnoaL_2"/>
    <property type="match status" value="1"/>
</dbReference>
<dbReference type="PROSITE" id="PS50003">
    <property type="entry name" value="PH_DOMAIN"/>
    <property type="match status" value="2"/>
</dbReference>
<evidence type="ECO:0000259" key="11">
    <source>
        <dbReference type="PROSITE" id="PS51847"/>
    </source>
</evidence>
<feature type="compositionally biased region" description="Basic and acidic residues" evidence="8">
    <location>
        <begin position="686"/>
        <end position="697"/>
    </location>
</feature>
<dbReference type="GO" id="GO:0016020">
    <property type="term" value="C:membrane"/>
    <property type="evidence" value="ECO:0007669"/>
    <property type="project" value="UniProtKB-SubCell"/>
</dbReference>
<accession>L8GCS6</accession>
<feature type="region of interest" description="Disordered" evidence="8">
    <location>
        <begin position="580"/>
        <end position="702"/>
    </location>
</feature>
<dbReference type="SMART" id="SM00239">
    <property type="entry name" value="C2"/>
    <property type="match status" value="1"/>
</dbReference>
<dbReference type="OrthoDB" id="270970at2759"/>
<sequence>MGPLGVVVVFLLGVVLGLLAMVAFVVVAFVLPVPNRRKIENGGNENGTNTTSSTNPMSDSASLLPPSMTSSLTSIPVVVGGIISGPGLDPTFPDVRASRHPFPEESLSTETKEKTPSVQLPAMPLNQYVQSIMAAATQRAKLPGLPKRTISSRSLSLRSVTSSSSSVRSSSSLSRPLKTRQSDLHSTDVSDFTFDGGFSAITEETVDDYRYALHVKVESAQGLVGSNKNGLSDPFCKVRVGGQRVRTRWVAQSVDPVWNEAFSLNVSDPEEDTLLLEVFDHEKVGNNKPLGSAIISLKCLVRGNAVVQTAKLSGIARRSNMVDVPATGTITVRMLLTDPWVESEASGDASAKKSKLLRKLDRKEEKEKLREEKEKLREEKEQKVREERQRSKTASLGSMPPPNTSTLNGNNIDLSPYLKMNEEPIKEGMLEIKSLGIWHKRWFVLYENGILAYHKPHKKDEPLGDCYGLVVLSKCRTVLSQKNRKREERIEIEHTEKKPIFSTHSLTGKKLTSALAHHRGKAHDCTLRVTSSEDTQRWVLALRFASKESDADPLEGLGAINEEGTSTAESSDVMTAVACASDDSSNSDDDDNNNNNNESDDNSSKAKETARHAEHVGDHHSPHKKDEASSSVATSTTASTTPAPAPAPTPTSAPAKERVSFAAASAPMPGPARGRGHSGPLLHQRHMSDEGKAKEAQADVSSAPAKEANAFVASGGRYVEEGTLKIQTKTGWAKYAFRLYTNGHLAYFHPDFEEPLGLIALRNCQLVQTSLAKLRQAIGGGDKSYLEFQIVNPSAEPLFVGAQPALGLPTVRGKAGLSPELAAQAAYEDIPALDRCRLRAKNHRLLTRWTTAIRDEITLQLAREELVGLDAFGGKEEKIDDDFLGYANLMEMRVSVPFKNFVLAKVQRKLAPVALPRFLAPLRMEMNMGGPMPALLEMDIDYGGNGMNFTLETAIVTGLTSYAPTIPIRIRVEVLSVQGQLCIYAGEELQTPIFVCFKSRPTIRLDVQVHIGRALRLDWLPHFQQVISAAVEKGIKKKLVYPARMECFIPYPGRKLDVDLVAPPAPQPVIVAPGAGAPAPAPTKKNKKIWDIYTYLDSKKNQKKIKVVAQFIDEILNKADYSRVKALFSPDCVLSGGAGGGGGKGSFQRGAGHEGVQDLVSLIHKTYPGIAFYIECVLVDEKTVLCQFKARSAANSETVILQGFFISRVEKRRITEQQHYWSLTAIERHQQRTAADHSSSPAKPPPTTSYC</sequence>
<dbReference type="SUPFAM" id="SSF49562">
    <property type="entry name" value="C2 domain (Calcium/lipid-binding domain, CaLB)"/>
    <property type="match status" value="1"/>
</dbReference>
<dbReference type="SUPFAM" id="SSF54427">
    <property type="entry name" value="NTF2-like"/>
    <property type="match status" value="1"/>
</dbReference>
<feature type="compositionally biased region" description="Low complexity" evidence="8">
    <location>
        <begin position="165"/>
        <end position="175"/>
    </location>
</feature>
<evidence type="ECO:0000256" key="4">
    <source>
        <dbReference type="ARBA" id="ARBA00022837"/>
    </source>
</evidence>
<dbReference type="STRING" id="1257118.L8GCS6"/>
<feature type="compositionally biased region" description="Low complexity" evidence="8">
    <location>
        <begin position="41"/>
        <end position="66"/>
    </location>
</feature>
<keyword evidence="13" id="KW-1185">Reference proteome</keyword>
<comment type="subcellular location">
    <subcellularLocation>
        <location evidence="1">Membrane</location>
    </subcellularLocation>
</comment>
<evidence type="ECO:0000313" key="13">
    <source>
        <dbReference type="Proteomes" id="UP000011083"/>
    </source>
</evidence>
<dbReference type="AlphaFoldDB" id="L8GCS6"/>
<keyword evidence="3" id="KW-0479">Metal-binding</keyword>
<evidence type="ECO:0000256" key="7">
    <source>
        <dbReference type="ARBA" id="ARBA00023136"/>
    </source>
</evidence>
<dbReference type="Proteomes" id="UP000011083">
    <property type="component" value="Unassembled WGS sequence"/>
</dbReference>
<dbReference type="CDD" id="cd00821">
    <property type="entry name" value="PH"/>
    <property type="match status" value="1"/>
</dbReference>
<dbReference type="PROSITE" id="PS51847">
    <property type="entry name" value="SMP"/>
    <property type="match status" value="1"/>
</dbReference>
<dbReference type="InterPro" id="IPR032710">
    <property type="entry name" value="NTF2-like_dom_sf"/>
</dbReference>
<proteinExistence type="predicted"/>
<keyword evidence="4" id="KW-0106">Calcium</keyword>
<dbReference type="EMBL" id="KB008171">
    <property type="protein sequence ID" value="ELR10882.1"/>
    <property type="molecule type" value="Genomic_DNA"/>
</dbReference>
<feature type="compositionally biased region" description="Pro residues" evidence="8">
    <location>
        <begin position="1242"/>
        <end position="1251"/>
    </location>
</feature>
<feature type="compositionally biased region" description="Low complexity" evidence="8">
    <location>
        <begin position="629"/>
        <end position="642"/>
    </location>
</feature>
<feature type="region of interest" description="Disordered" evidence="8">
    <location>
        <begin position="93"/>
        <end position="116"/>
    </location>
</feature>
<dbReference type="KEGG" id="acan:ACA1_144830"/>
<dbReference type="RefSeq" id="XP_004332895.1">
    <property type="nucleotide sequence ID" value="XM_004332847.1"/>
</dbReference>
<name>L8GCS6_ACACF</name>
<feature type="domain" description="PH" evidence="9">
    <location>
        <begin position="717"/>
        <end position="858"/>
    </location>
</feature>
<keyword evidence="2" id="KW-0813">Transport</keyword>
<keyword evidence="7" id="KW-0472">Membrane</keyword>
<feature type="domain" description="PH" evidence="9">
    <location>
        <begin position="423"/>
        <end position="547"/>
    </location>
</feature>
<dbReference type="PROSITE" id="PS50004">
    <property type="entry name" value="C2"/>
    <property type="match status" value="1"/>
</dbReference>
<dbReference type="InterPro" id="IPR000008">
    <property type="entry name" value="C2_dom"/>
</dbReference>